<dbReference type="Proteomes" id="UP000561077">
    <property type="component" value="Unassembled WGS sequence"/>
</dbReference>
<accession>A0A7W4IMP3</accession>
<dbReference type="Proteomes" id="UP000540490">
    <property type="component" value="Unassembled WGS sequence"/>
</dbReference>
<keyword evidence="3" id="KW-1185">Reference proteome</keyword>
<gene>
    <name evidence="2" type="ORF">HLH25_13120</name>
    <name evidence="1" type="ORF">HLH26_12935</name>
</gene>
<proteinExistence type="predicted"/>
<evidence type="ECO:0000313" key="4">
    <source>
        <dbReference type="Proteomes" id="UP000561077"/>
    </source>
</evidence>
<dbReference type="EMBL" id="JABEQN010000016">
    <property type="protein sequence ID" value="MBB2194558.1"/>
    <property type="molecule type" value="Genomic_DNA"/>
</dbReference>
<dbReference type="RefSeq" id="WP_182974489.1">
    <property type="nucleotide sequence ID" value="NZ_JABEQO010000016.1"/>
</dbReference>
<evidence type="ECO:0000313" key="1">
    <source>
        <dbReference type="EMBL" id="MBB2165422.1"/>
    </source>
</evidence>
<dbReference type="AlphaFoldDB" id="A0A7W4IMP3"/>
<name>A0A7W4IMP3_9PROT</name>
<dbReference type="EMBL" id="JABEQO010000016">
    <property type="protein sequence ID" value="MBB2165422.1"/>
    <property type="molecule type" value="Genomic_DNA"/>
</dbReference>
<protein>
    <submittedName>
        <fullName evidence="1">Uncharacterized protein</fullName>
    </submittedName>
</protein>
<evidence type="ECO:0000313" key="2">
    <source>
        <dbReference type="EMBL" id="MBB2194558.1"/>
    </source>
</evidence>
<evidence type="ECO:0000313" key="3">
    <source>
        <dbReference type="Proteomes" id="UP000540490"/>
    </source>
</evidence>
<comment type="caution">
    <text evidence="1">The sequence shown here is derived from an EMBL/GenBank/DDBJ whole genome shotgun (WGS) entry which is preliminary data.</text>
</comment>
<organism evidence="1 4">
    <name type="scientific">Gluconacetobacter dulcium</name>
    <dbReference type="NCBI Taxonomy" id="2729096"/>
    <lineage>
        <taxon>Bacteria</taxon>
        <taxon>Pseudomonadati</taxon>
        <taxon>Pseudomonadota</taxon>
        <taxon>Alphaproteobacteria</taxon>
        <taxon>Acetobacterales</taxon>
        <taxon>Acetobacteraceae</taxon>
        <taxon>Gluconacetobacter</taxon>
    </lineage>
</organism>
<sequence>MAVVLTIGEAVDFDLREAVLADGVRISTELVFGEKALGLACHLRRNRPKQQLIKLLFCAIYFRLKAISP</sequence>
<reference evidence="3 4" key="1">
    <citation type="submission" date="2020-04" db="EMBL/GenBank/DDBJ databases">
        <title>Description of novel Gluconacetobacter.</title>
        <authorList>
            <person name="Sombolestani A."/>
        </authorList>
    </citation>
    <scope>NUCLEOTIDE SEQUENCE [LARGE SCALE GENOMIC DNA]</scope>
    <source>
        <strain evidence="2 3">LMG 1728</strain>
        <strain evidence="1 4">LMG 1731</strain>
    </source>
</reference>